<organism evidence="12 13">
    <name type="scientific">Stylonychia lemnae</name>
    <name type="common">Ciliate</name>
    <dbReference type="NCBI Taxonomy" id="5949"/>
    <lineage>
        <taxon>Eukaryota</taxon>
        <taxon>Sar</taxon>
        <taxon>Alveolata</taxon>
        <taxon>Ciliophora</taxon>
        <taxon>Intramacronucleata</taxon>
        <taxon>Spirotrichea</taxon>
        <taxon>Stichotrichia</taxon>
        <taxon>Sporadotrichida</taxon>
        <taxon>Oxytrichidae</taxon>
        <taxon>Stylonychinae</taxon>
        <taxon>Stylonychia</taxon>
    </lineage>
</organism>
<name>A0A078A872_STYLE</name>
<dbReference type="InterPro" id="IPR021967">
    <property type="entry name" value="Nup98_C"/>
</dbReference>
<feature type="compositionally biased region" description="Low complexity" evidence="10">
    <location>
        <begin position="486"/>
        <end position="513"/>
    </location>
</feature>
<feature type="region of interest" description="Disordered" evidence="10">
    <location>
        <begin position="856"/>
        <end position="909"/>
    </location>
</feature>
<dbReference type="PANTHER" id="PTHR23198:SF6">
    <property type="entry name" value="NUCLEAR PORE COMPLEX PROTEIN NUP98-NUP96"/>
    <property type="match status" value="1"/>
</dbReference>
<feature type="compositionally biased region" description="Gly residues" evidence="10">
    <location>
        <begin position="570"/>
        <end position="591"/>
    </location>
</feature>
<evidence type="ECO:0000256" key="5">
    <source>
        <dbReference type="ARBA" id="ARBA00022816"/>
    </source>
</evidence>
<evidence type="ECO:0000313" key="12">
    <source>
        <dbReference type="EMBL" id="CDW76976.1"/>
    </source>
</evidence>
<comment type="similarity">
    <text evidence="2">Belongs to the nucleoporin GLFG family.</text>
</comment>
<accession>A0A078A872</accession>
<dbReference type="Pfam" id="PF12110">
    <property type="entry name" value="Nup96"/>
    <property type="match status" value="1"/>
</dbReference>
<dbReference type="Gene3D" id="3.30.1610.10">
    <property type="entry name" value="Peptidase S59, nucleoporin"/>
    <property type="match status" value="1"/>
</dbReference>
<evidence type="ECO:0000259" key="11">
    <source>
        <dbReference type="PROSITE" id="PS51434"/>
    </source>
</evidence>
<feature type="compositionally biased region" description="Gly residues" evidence="10">
    <location>
        <begin position="614"/>
        <end position="629"/>
    </location>
</feature>
<dbReference type="InterPro" id="IPR037665">
    <property type="entry name" value="Nucleoporin_S59-like"/>
</dbReference>
<dbReference type="InterPro" id="IPR007230">
    <property type="entry name" value="Nup98_auto-Pept-S59_dom"/>
</dbReference>
<dbReference type="PANTHER" id="PTHR23198">
    <property type="entry name" value="NUCLEOPORIN"/>
    <property type="match status" value="1"/>
</dbReference>
<evidence type="ECO:0000256" key="10">
    <source>
        <dbReference type="SAM" id="MobiDB-lite"/>
    </source>
</evidence>
<gene>
    <name evidence="12" type="primary">Contig11935.g12774</name>
    <name evidence="12" type="ORF">STYLEM_5941</name>
</gene>
<evidence type="ECO:0000256" key="1">
    <source>
        <dbReference type="ARBA" id="ARBA00004567"/>
    </source>
</evidence>
<feature type="compositionally biased region" description="Polar residues" evidence="10">
    <location>
        <begin position="856"/>
        <end position="872"/>
    </location>
</feature>
<dbReference type="Proteomes" id="UP000039865">
    <property type="component" value="Unassembled WGS sequence"/>
</dbReference>
<feature type="region of interest" description="Disordered" evidence="10">
    <location>
        <begin position="1"/>
        <end position="46"/>
    </location>
</feature>
<evidence type="ECO:0000256" key="8">
    <source>
        <dbReference type="ARBA" id="ARBA00023132"/>
    </source>
</evidence>
<feature type="compositionally biased region" description="Polar residues" evidence="10">
    <location>
        <begin position="1"/>
        <end position="14"/>
    </location>
</feature>
<feature type="compositionally biased region" description="Low complexity" evidence="10">
    <location>
        <begin position="552"/>
        <end position="563"/>
    </location>
</feature>
<evidence type="ECO:0000256" key="6">
    <source>
        <dbReference type="ARBA" id="ARBA00022927"/>
    </source>
</evidence>
<dbReference type="SUPFAM" id="SSF82215">
    <property type="entry name" value="C-terminal autoproteolytic domain of nucleoporin nup98"/>
    <property type="match status" value="1"/>
</dbReference>
<proteinExistence type="inferred from homology"/>
<feature type="compositionally biased region" description="Gly residues" evidence="10">
    <location>
        <begin position="414"/>
        <end position="430"/>
    </location>
</feature>
<feature type="compositionally biased region" description="Gly residues" evidence="10">
    <location>
        <begin position="329"/>
        <end position="343"/>
    </location>
</feature>
<comment type="subcellular location">
    <subcellularLocation>
        <location evidence="1">Nucleus</location>
        <location evidence="1">Nuclear pore complex</location>
    </subcellularLocation>
</comment>
<dbReference type="GO" id="GO:0005643">
    <property type="term" value="C:nuclear pore"/>
    <property type="evidence" value="ECO:0007669"/>
    <property type="project" value="UniProtKB-SubCell"/>
</dbReference>
<keyword evidence="7" id="KW-0811">Translocation</keyword>
<feature type="compositionally biased region" description="Polar residues" evidence="10">
    <location>
        <begin position="690"/>
        <end position="709"/>
    </location>
</feature>
<feature type="region of interest" description="Disordered" evidence="10">
    <location>
        <begin position="766"/>
        <end position="807"/>
    </location>
</feature>
<evidence type="ECO:0000256" key="4">
    <source>
        <dbReference type="ARBA" id="ARBA00022813"/>
    </source>
</evidence>
<dbReference type="GO" id="GO:0015031">
    <property type="term" value="P:protein transport"/>
    <property type="evidence" value="ECO:0007669"/>
    <property type="project" value="UniProtKB-KW"/>
</dbReference>
<dbReference type="PROSITE" id="PS51434">
    <property type="entry name" value="NUP_C"/>
    <property type="match status" value="1"/>
</dbReference>
<feature type="compositionally biased region" description="Low complexity" evidence="10">
    <location>
        <begin position="710"/>
        <end position="725"/>
    </location>
</feature>
<keyword evidence="3" id="KW-0813">Transport</keyword>
<feature type="region of interest" description="Disordered" evidence="10">
    <location>
        <begin position="322"/>
        <end position="725"/>
    </location>
</feature>
<dbReference type="InterPro" id="IPR025574">
    <property type="entry name" value="Nucleoporin_FG_rpt"/>
</dbReference>
<keyword evidence="8" id="KW-0906">Nuclear pore complex</keyword>
<feature type="compositionally biased region" description="Gly residues" evidence="10">
    <location>
        <begin position="395"/>
        <end position="404"/>
    </location>
</feature>
<feature type="compositionally biased region" description="Low complexity" evidence="10">
    <location>
        <begin position="15"/>
        <end position="27"/>
    </location>
</feature>
<feature type="compositionally biased region" description="Low complexity" evidence="10">
    <location>
        <begin position="171"/>
        <end position="184"/>
    </location>
</feature>
<feature type="compositionally biased region" description="Gly residues" evidence="10">
    <location>
        <begin position="442"/>
        <end position="460"/>
    </location>
</feature>
<keyword evidence="13" id="KW-1185">Reference proteome</keyword>
<dbReference type="Pfam" id="PF13634">
    <property type="entry name" value="Nucleoporin_FG"/>
    <property type="match status" value="5"/>
</dbReference>
<feature type="compositionally biased region" description="Basic and acidic residues" evidence="10">
    <location>
        <begin position="877"/>
        <end position="897"/>
    </location>
</feature>
<dbReference type="InParanoid" id="A0A078A872"/>
<dbReference type="EMBL" id="CCKQ01005718">
    <property type="protein sequence ID" value="CDW76976.1"/>
    <property type="molecule type" value="Genomic_DNA"/>
</dbReference>
<evidence type="ECO:0000256" key="9">
    <source>
        <dbReference type="ARBA" id="ARBA00023242"/>
    </source>
</evidence>
<evidence type="ECO:0000256" key="2">
    <source>
        <dbReference type="ARBA" id="ARBA00008926"/>
    </source>
</evidence>
<evidence type="ECO:0000256" key="7">
    <source>
        <dbReference type="ARBA" id="ARBA00023010"/>
    </source>
</evidence>
<feature type="compositionally biased region" description="Low complexity" evidence="10">
    <location>
        <begin position="377"/>
        <end position="394"/>
    </location>
</feature>
<evidence type="ECO:0000256" key="3">
    <source>
        <dbReference type="ARBA" id="ARBA00022448"/>
    </source>
</evidence>
<keyword evidence="4" id="KW-0068">Autocatalytic cleavage</keyword>
<dbReference type="GO" id="GO:0017056">
    <property type="term" value="F:structural constituent of nuclear pore"/>
    <property type="evidence" value="ECO:0007669"/>
    <property type="project" value="InterPro"/>
</dbReference>
<sequence length="2220" mass="245596">MFGQQTTFGQTPSTSGFGAFGQPQQQPSGGGLFGGTSTPGFGGTSAFGGASTGGFGLLGQPQSNPGTSLFGGATTQTSGFGGTGGLFGQTQPSTPAFGQSQGSFGAFGGGNAPINQGAATGGFGSFSQATKSAGFGAFGQTSQSTPFGQGGAFGQSTSAFGQTSSGLGFGQTQPQQNQQQQQQQASERGFYKQIQPVQSINSWGNQFQFKNESAVEGNKGQQNQSFNSIRVEGQFNLVSGQMLRYYDLVMKNTGGQQQIPNHESLAMQELNQSGQNYKFLQQVQAGPSAMLGGLANPQGAGGLFGGGATQGFGQATSTAFGQQNQPFGGTPGFGQSAGLGGPTPFGSQPQGGLFGASTGQQSSFGKPLGQTTGGLFGQQQQQTTTPFGQTTPFGASGGGGGGLFGQPQQQQQPAGGGLFGATQSTGGGLFGQPQQQPSAGGSLFGGGQQQQTNLGGGGLFGKPAATGGLFGQPQATQSTAFGQPAGQQPSGGLFGQQQQQPAGGLFGQQQQQPAGGGGLFGQQQQQQQPGGGLFGGGASTGLGGGLFGGGQQQQQPSQTPSLFNQTSTGQPGGGGLFGGGGATQQNGGGLFGAKPAGSSLFGGAQQQPGQSSLFGGGGQQQQPAGGGLFGQQQQQQPAGGGLFGQTPSTSLFGGQQAAGGQQPSLFSKPSTGGGLFGQTTQGGSSLFGGATQTQQPSTLGTSNLFGGQSQNLYGQQQTGGLQTQMQQPQMMNPYLLMSNDPFGLGDTLSKESPFANIDAELEKLKQNQKIDNQNPYKDLQLTSSQTTKESEDLYGSAPGGDEDRERDNYNDQLMRKYKQYYQSTESDVLSQAALGYNRPGKMFNAQKGFINTPSTSFKASYTPGLSQSSVLTKRSLRPSDEYPRPESLHDRFSKQQDQEEDLLTTQKQHPVPSKDIINISVVIPDIHEGQEPDQYQIKIHLSRDVMDLYFKTEQYLKSTINFNSNDTDLMLLYRNQILKKDLSLKEAGIQQNCSIYVLTQSKFYQPKIQETKPQEYQQAAPKEDDSNQLIPKQMIPRTPKAGYQTQPEFLEIARMTLRQARNVKNFKIFNEFGSIQFDGETDITEVNLETTVAIMQGRVEVYMDDDKTTVKPEVGLKLNKPALITLYNMDILKKKTIQEKVDVYKKGCEKQGSMFISYDSNKKILVMKVQHFTKYGFDDDEESEQQDDVAFDDAQNSRQMSGQVPEGSVISQDQHINIKETYQFPNKLYSDPNHVIHPKFAQKLIAQEQAQQIDKLFTTQPKTSSIFDKQKAQIQQTSVPVYVDPMVRVEKKQDQNFSGMFKSQYESQGSSLFKTNQVKMPAPSNFTLGQQQPQMMSPPQTISENSIVPKRPVQKEEEGDAMLIDYERMSQQSQTKRRFIEDTQSYGEESMDYDKGPLIDIRKSKQRQNLRTTQALNDRKARALELRQKILDKKQEEPSLQQLFTTHEDFKVQSADETIKILADLGFTNDVRKLVKPVKMIPCRPVFTPNGSLLKVTTSNQIKQVKIPLDKKINLKQNEEAYKGVSDILIKHGSFIIDRQEPNLGQRFDSLHLQSQMPQQQLQNQLNYLIPQSFDDPFIERTLASTQVKTLEFQSDPTIIFYFLEDLAKHLIQQIDSQTLELVQKLSEEFYVICTLNALFGNPCIQLVQLHPDFKGLNNYNKARKIFGQNGLRTFEDGHTIQIEKQRRNALTEVLRFMCQQEYKLPADLRNKLDSKDHVYQIAQHHLFNGDIKSALAHLNKHGKAKMAMLVSQAMTSTSSSQYLDNHVKSNPNIYGKFKQPAKDFIQFLSGLQDTQNLGQRAQDWARWLQYYLTIKITPNNQLSRALDQYDNEVYKQYEQASPLNGHRYPLIYFLIKLYHEPAARKQNLIKNHLGEFVNIEPTSRHNVQDHRLQLITVIVLYYVQRHYKIRDDQYASKYLNFEIKESILARHAIQYAHQLLRQDDWRQALLITQIIPSPSIKIKKMMMFQILIQKANHFLHHSYMLTNFYHVERSLHVPKSLMKVARAIYYQNRFHPEQAMYDWLESDNLVQAHRLFVDKLAPLYFNLRKCSDLQISHQMRAHFNLFNETYSKMLQLDRLNGRDVRRDALYQFIAYVECASRSENPAEIETLMRNVANVLGLKPELQINNLQRYIWEYLLNADRAAKAKNLNHDLTDLMRTKTFRQSFSYRNNQSYEPMLELTNLYSDNPCLLKYFDSFATNNLTKLICNKVSLDSQVAC</sequence>
<reference evidence="12 13" key="1">
    <citation type="submission" date="2014-06" db="EMBL/GenBank/DDBJ databases">
        <authorList>
            <person name="Swart Estienne"/>
        </authorList>
    </citation>
    <scope>NUCLEOTIDE SEQUENCE [LARGE SCALE GENOMIC DNA]</scope>
    <source>
        <strain evidence="12 13">130c</strain>
    </source>
</reference>
<protein>
    <submittedName>
        <fullName evidence="12">Subunit of the nuclear pore complex that is localized to both sides of the pore</fullName>
    </submittedName>
</protein>
<dbReference type="Pfam" id="PF04096">
    <property type="entry name" value="Nucleoporin2"/>
    <property type="match status" value="1"/>
</dbReference>
<feature type="domain" description="Peptidase S59" evidence="11">
    <location>
        <begin position="1040"/>
        <end position="1172"/>
    </location>
</feature>
<feature type="compositionally biased region" description="Low complexity" evidence="10">
    <location>
        <begin position="431"/>
        <end position="441"/>
    </location>
</feature>
<dbReference type="OMA" id="FIAYVEC"/>
<keyword evidence="9" id="KW-0539">Nucleus</keyword>
<feature type="compositionally biased region" description="Gly residues" evidence="10">
    <location>
        <begin position="529"/>
        <end position="551"/>
    </location>
</feature>
<feature type="compositionally biased region" description="Polar residues" evidence="10">
    <location>
        <begin position="767"/>
        <end position="787"/>
    </location>
</feature>
<dbReference type="OrthoDB" id="3797628at2759"/>
<keyword evidence="5" id="KW-0509">mRNA transport</keyword>
<dbReference type="InterPro" id="IPR036903">
    <property type="entry name" value="Nup98_auto-Pept-S59_dom_sf"/>
</dbReference>
<dbReference type="GO" id="GO:0051028">
    <property type="term" value="P:mRNA transport"/>
    <property type="evidence" value="ECO:0007669"/>
    <property type="project" value="UniProtKB-KW"/>
</dbReference>
<evidence type="ECO:0000313" key="13">
    <source>
        <dbReference type="Proteomes" id="UP000039865"/>
    </source>
</evidence>
<feature type="region of interest" description="Disordered" evidence="10">
    <location>
        <begin position="163"/>
        <end position="189"/>
    </location>
</feature>
<feature type="compositionally biased region" description="Low complexity" evidence="10">
    <location>
        <begin position="653"/>
        <end position="662"/>
    </location>
</feature>
<keyword evidence="6" id="KW-0653">Protein transport</keyword>